<dbReference type="AlphaFoldDB" id="A0A2P2P8S2"/>
<evidence type="ECO:0000256" key="1">
    <source>
        <dbReference type="SAM" id="Phobius"/>
    </source>
</evidence>
<organism evidence="2">
    <name type="scientific">Rhizophora mucronata</name>
    <name type="common">Asiatic mangrove</name>
    <dbReference type="NCBI Taxonomy" id="61149"/>
    <lineage>
        <taxon>Eukaryota</taxon>
        <taxon>Viridiplantae</taxon>
        <taxon>Streptophyta</taxon>
        <taxon>Embryophyta</taxon>
        <taxon>Tracheophyta</taxon>
        <taxon>Spermatophyta</taxon>
        <taxon>Magnoliopsida</taxon>
        <taxon>eudicotyledons</taxon>
        <taxon>Gunneridae</taxon>
        <taxon>Pentapetalae</taxon>
        <taxon>rosids</taxon>
        <taxon>fabids</taxon>
        <taxon>Malpighiales</taxon>
        <taxon>Rhizophoraceae</taxon>
        <taxon>Rhizophora</taxon>
    </lineage>
</organism>
<dbReference type="EMBL" id="GGEC01070676">
    <property type="protein sequence ID" value="MBX51160.1"/>
    <property type="molecule type" value="Transcribed_RNA"/>
</dbReference>
<name>A0A2P2P8S2_RHIMU</name>
<reference evidence="2" key="1">
    <citation type="submission" date="2018-02" db="EMBL/GenBank/DDBJ databases">
        <title>Rhizophora mucronata_Transcriptome.</title>
        <authorList>
            <person name="Meera S.P."/>
            <person name="Sreeshan A."/>
            <person name="Augustine A."/>
        </authorList>
    </citation>
    <scope>NUCLEOTIDE SEQUENCE</scope>
    <source>
        <tissue evidence="2">Leaf</tissue>
    </source>
</reference>
<protein>
    <submittedName>
        <fullName evidence="2">Uncharacterized protein</fullName>
    </submittedName>
</protein>
<proteinExistence type="predicted"/>
<accession>A0A2P2P8S2</accession>
<evidence type="ECO:0000313" key="2">
    <source>
        <dbReference type="EMBL" id="MBX51160.1"/>
    </source>
</evidence>
<keyword evidence="1" id="KW-0472">Membrane</keyword>
<feature type="transmembrane region" description="Helical" evidence="1">
    <location>
        <begin position="12"/>
        <end position="35"/>
    </location>
</feature>
<keyword evidence="1" id="KW-1133">Transmembrane helix</keyword>
<sequence>MFWVMCRVIHWILVTVKLNTLISMVLHFCPLIGLVKIEHIQSCRLLSSFL</sequence>
<keyword evidence="1" id="KW-0812">Transmembrane</keyword>